<comment type="caution">
    <text evidence="5">The sequence shown here is derived from an EMBL/GenBank/DDBJ whole genome shotgun (WGS) entry which is preliminary data.</text>
</comment>
<accession>A0A498CQP3</accession>
<feature type="transmembrane region" description="Helical" evidence="3">
    <location>
        <begin position="1551"/>
        <end position="1572"/>
    </location>
</feature>
<evidence type="ECO:0000256" key="1">
    <source>
        <dbReference type="SAM" id="Coils"/>
    </source>
</evidence>
<sequence>MKKNWIRLLTMLLAAMLILTMSGVVSLANDDQPVTGDGVSDVSDTISPVKTEEEPPADESSSGASSEDESSKGASSEDSSSKGASSEDESSKGSSSEDSSSKDANSKDANSKDISSEECTCGAAEGEVHKEGCPLYTEPEEKPSEAVQAVIDMIEALPDTDTVANYEPAVDLPEDDEGYNNAYNEAYSAYLEEAKENYAAAQEAYNALTDEEKAEIPEELTGKLADFAGFIAMLGQVNTLDLADALTYNGSCDAVDIYMAATEEGLESANPIETETEPSQGHPIMNSRTFVFPDGLLGDNEYLYIKVVKKEGDFHTIEKVDIGWQTNGFTYEINGIALGNTVKIPVEYVKGNYGDYDYFHFDVYFAEQTVDGQKVQAHSVFYKSHPNVSGGITTDTFDVKSVIGTYTANTGNEQLELVVEEGEDGVCATLSGEVNLQGGPVINKVTVEPIEFGSDGTILERTVKMSYSVNYYFHFDAEARTLTLKEDVKYRKDAIKTSQYTDFSGSIAAGTVFTLTRAPEVARIGDTTYSSLEEAVTALNETAGSDPVTLQFAAGAFSPTANEQLRITRANVVLKGAAQGKTTIDASAYSVSGQAGLLVQADNVTVEDLTIQSSAGAGVSALKFTAIGDGQTLTQLQGGAVKNVTISSGGHALNLHGTANISVDGLTVTKAGKCAIAVASTTGLTISNTTTCTEGWASIGIMYADGAAYEVPSVITIGSGNNFQNKLIYSERPSAATGGVDKLSGLTGWMKTTSENGAWALTPGVAVAKIGTSEYASLAAAITAAKNGDTITLLADVKEDPVTVDKAVTIDGNGKEFTGTMVVSAGGVTIKNTVFTGTGIVPKDGRNGANHLIKVTCDGTFTFTGNIIRGVDAKTADGQDGIYYDYINIAASGVVTITGNTFDANGGKVYNGIECSQSIPLASGSKIANNTFAKGDCTHNSINIYKVADGGSYDVSGNTFAYSGNAFRLSNYPNADGASPRATFNINNTTYHSTDETDLGYAGLICLQDPTNQNGKFEDFTKFTIHLANLKGPGGEILTKNELGTAKQVFYVYRDGTGIIEDAAQWPVVPEFINTDEEIAGVVAAAIKAGNDALKAALGDDSTTTLATVTESEINKILADQNKKDAFKKAIGEASAMLDKLDAGKLAAYLAKNPDLKKQVDALRMSYDIAFTVAPAASAPEVKATVPADATDAEKQAFEEAKGELAATGNPAAKEPPKNLAEAVKGNLPAEATEAALANNTTEIHVSLETEIHDIVVQEVTNDGITTAVVTEIKFEVQPVWLIKAGNDVKAKGAIDSLSGQPVTFKLPIPKSVTDRYAKIVHEYSGGSETFYLEIQKDKEGNQYVDVTVTHFSPFVVTFTNSKPSSGHSSSGGGSGGGSASLDNYDFWAKVQKSIERADGGDVIKANASKALNVPGSVLRALEGRDVTLVISYKGRELAIYGKNMPSIPDNKVYYTFDDLFDLFADYDATVSEIPAAKPGNPVTGGGYYLPGVTVPTVTLTAELPAVPETPDRISLEPAEKAVEPAVPAEAAPAQASAPAVAHRHLSGVTIALAALIAAVAVGGITTGVWLYKRREQE</sequence>
<protein>
    <recommendedName>
        <fullName evidence="7">Right-handed parallel beta-helix repeat-containing protein</fullName>
    </recommendedName>
</protein>
<evidence type="ECO:0000313" key="5">
    <source>
        <dbReference type="EMBL" id="RLL14847.1"/>
    </source>
</evidence>
<proteinExistence type="predicted"/>
<dbReference type="SUPFAM" id="SSF51126">
    <property type="entry name" value="Pectin lyase-like"/>
    <property type="match status" value="2"/>
</dbReference>
<dbReference type="InterPro" id="IPR011050">
    <property type="entry name" value="Pectin_lyase_fold/virulence"/>
</dbReference>
<evidence type="ECO:0000313" key="6">
    <source>
        <dbReference type="Proteomes" id="UP000276301"/>
    </source>
</evidence>
<evidence type="ECO:0008006" key="7">
    <source>
        <dbReference type="Google" id="ProtNLM"/>
    </source>
</evidence>
<dbReference type="InterPro" id="IPR012334">
    <property type="entry name" value="Pectin_lyas_fold"/>
</dbReference>
<keyword evidence="3" id="KW-0812">Transmembrane</keyword>
<feature type="region of interest" description="Disordered" evidence="2">
    <location>
        <begin position="31"/>
        <end position="118"/>
    </location>
</feature>
<keyword evidence="3" id="KW-0472">Membrane</keyword>
<keyword evidence="1" id="KW-0175">Coiled coil</keyword>
<dbReference type="Proteomes" id="UP000276301">
    <property type="component" value="Unassembled WGS sequence"/>
</dbReference>
<reference evidence="5 6" key="1">
    <citation type="submission" date="2018-10" db="EMBL/GenBank/DDBJ databases">
        <title>Anaerotruncus faecis sp. nov., isolated from human feces.</title>
        <authorList>
            <person name="Wang Y.-J."/>
        </authorList>
    </citation>
    <scope>NUCLEOTIDE SEQUENCE [LARGE SCALE GENOMIC DNA]</scope>
    <source>
        <strain evidence="5 6">22A2-44</strain>
    </source>
</reference>
<evidence type="ECO:0000256" key="4">
    <source>
        <dbReference type="SAM" id="SignalP"/>
    </source>
</evidence>
<name>A0A498CQP3_9FIRM</name>
<feature type="chain" id="PRO_5039252662" description="Right-handed parallel beta-helix repeat-containing protein" evidence="4">
    <location>
        <begin position="28"/>
        <end position="1578"/>
    </location>
</feature>
<keyword evidence="6" id="KW-1185">Reference proteome</keyword>
<evidence type="ECO:0000256" key="2">
    <source>
        <dbReference type="SAM" id="MobiDB-lite"/>
    </source>
</evidence>
<dbReference type="SMART" id="SM00710">
    <property type="entry name" value="PbH1"/>
    <property type="match status" value="9"/>
</dbReference>
<feature type="compositionally biased region" description="Basic and acidic residues" evidence="2">
    <location>
        <begin position="99"/>
        <end position="115"/>
    </location>
</feature>
<keyword evidence="4" id="KW-0732">Signal</keyword>
<feature type="compositionally biased region" description="Low complexity" evidence="2">
    <location>
        <begin position="72"/>
        <end position="84"/>
    </location>
</feature>
<gene>
    <name evidence="5" type="ORF">D4A47_02365</name>
</gene>
<keyword evidence="3" id="KW-1133">Transmembrane helix</keyword>
<evidence type="ECO:0000256" key="3">
    <source>
        <dbReference type="SAM" id="Phobius"/>
    </source>
</evidence>
<dbReference type="InterPro" id="IPR006626">
    <property type="entry name" value="PbH1"/>
</dbReference>
<dbReference type="EMBL" id="RCHT01000001">
    <property type="protein sequence ID" value="RLL14847.1"/>
    <property type="molecule type" value="Genomic_DNA"/>
</dbReference>
<feature type="signal peptide" evidence="4">
    <location>
        <begin position="1"/>
        <end position="27"/>
    </location>
</feature>
<organism evidence="5 6">
    <name type="scientific">Anaerotruncus massiliensis</name>
    <name type="common">ex Liu et al. 2021</name>
    <dbReference type="NCBI Taxonomy" id="2321404"/>
    <lineage>
        <taxon>Bacteria</taxon>
        <taxon>Bacillati</taxon>
        <taxon>Bacillota</taxon>
        <taxon>Clostridia</taxon>
        <taxon>Eubacteriales</taxon>
        <taxon>Oscillospiraceae</taxon>
        <taxon>Anaerotruncus</taxon>
    </lineage>
</organism>
<dbReference type="Gene3D" id="2.160.20.10">
    <property type="entry name" value="Single-stranded right-handed beta-helix, Pectin lyase-like"/>
    <property type="match status" value="2"/>
</dbReference>
<feature type="coiled-coil region" evidence="1">
    <location>
        <begin position="184"/>
        <end position="211"/>
    </location>
</feature>
<dbReference type="RefSeq" id="WP_121585974.1">
    <property type="nucleotide sequence ID" value="NZ_RCHT01000001.1"/>
</dbReference>